<dbReference type="RefSeq" id="WP_342160681.1">
    <property type="nucleotide sequence ID" value="NZ_JBCDNA010000002.1"/>
</dbReference>
<organism evidence="2 3">
    <name type="scientific">Lutimonas vermicola</name>
    <dbReference type="NCBI Taxonomy" id="414288"/>
    <lineage>
        <taxon>Bacteria</taxon>
        <taxon>Pseudomonadati</taxon>
        <taxon>Bacteroidota</taxon>
        <taxon>Flavobacteriia</taxon>
        <taxon>Flavobacteriales</taxon>
        <taxon>Flavobacteriaceae</taxon>
        <taxon>Lutimonas</taxon>
    </lineage>
</organism>
<dbReference type="EMBL" id="JBCDNA010000002">
    <property type="protein sequence ID" value="MEL4456536.1"/>
    <property type="molecule type" value="Genomic_DNA"/>
</dbReference>
<proteinExistence type="predicted"/>
<keyword evidence="3" id="KW-1185">Reference proteome</keyword>
<sequence>MADDNRPLKYMRYAVGEIVLVVIGILIALQINTWNENRKDINKSRAILGEFKKDLASDTTGINRVVTLLERQTSYEVWALNRVVYNTSQVDSLKKAYFGPIYREFVQDRTYNKLQVSQNPNLTGFLDLQNTLTEYYTDTKFLLDYYNQEEERFYIEYNTGKVLREELEMDLAQFPTLSSEYQQIETLMNYAQSIEGRNFIKANYSRRSRMIKYFKRVKEEAIQLIQQINTQLENQK</sequence>
<dbReference type="Pfam" id="PF19578">
    <property type="entry name" value="DUF6090"/>
    <property type="match status" value="1"/>
</dbReference>
<protein>
    <submittedName>
        <fullName evidence="2">DUF6090 family protein</fullName>
    </submittedName>
</protein>
<accession>A0ABU9L4Z9</accession>
<evidence type="ECO:0000256" key="1">
    <source>
        <dbReference type="SAM" id="Phobius"/>
    </source>
</evidence>
<keyword evidence="1" id="KW-1133">Transmembrane helix</keyword>
<keyword evidence="1" id="KW-0812">Transmembrane</keyword>
<feature type="transmembrane region" description="Helical" evidence="1">
    <location>
        <begin position="12"/>
        <end position="31"/>
    </location>
</feature>
<dbReference type="Proteomes" id="UP001474120">
    <property type="component" value="Unassembled WGS sequence"/>
</dbReference>
<reference evidence="2 3" key="1">
    <citation type="submission" date="2024-04" db="EMBL/GenBank/DDBJ databases">
        <title>whole genome sequencing of Lutimonas vermicola strain IMCC1616.</title>
        <authorList>
            <person name="Bae S.S."/>
        </authorList>
    </citation>
    <scope>NUCLEOTIDE SEQUENCE [LARGE SCALE GENOMIC DNA]</scope>
    <source>
        <strain evidence="2 3">IMCC1616</strain>
    </source>
</reference>
<evidence type="ECO:0000313" key="2">
    <source>
        <dbReference type="EMBL" id="MEL4456536.1"/>
    </source>
</evidence>
<gene>
    <name evidence="2" type="ORF">AABB81_11555</name>
</gene>
<name>A0ABU9L4Z9_9FLAO</name>
<dbReference type="InterPro" id="IPR045749">
    <property type="entry name" value="DUF6090"/>
</dbReference>
<keyword evidence="1" id="KW-0472">Membrane</keyword>
<comment type="caution">
    <text evidence="2">The sequence shown here is derived from an EMBL/GenBank/DDBJ whole genome shotgun (WGS) entry which is preliminary data.</text>
</comment>
<evidence type="ECO:0000313" key="3">
    <source>
        <dbReference type="Proteomes" id="UP001474120"/>
    </source>
</evidence>